<feature type="active site" evidence="6">
    <location>
        <position position="121"/>
    </location>
</feature>
<dbReference type="AlphaFoldDB" id="A0A6L7F2Y8"/>
<dbReference type="GO" id="GO:0005886">
    <property type="term" value="C:plasma membrane"/>
    <property type="evidence" value="ECO:0007669"/>
    <property type="project" value="UniProtKB-SubCell"/>
</dbReference>
<protein>
    <recommendedName>
        <fullName evidence="4 7">Signal peptidase I</fullName>
        <ecNumber evidence="4 7">3.4.21.89</ecNumber>
    </recommendedName>
</protein>
<keyword evidence="7" id="KW-0812">Transmembrane</keyword>
<proteinExistence type="inferred from homology"/>
<keyword evidence="7" id="KW-0645">Protease</keyword>
<evidence type="ECO:0000256" key="5">
    <source>
        <dbReference type="ARBA" id="ARBA00022801"/>
    </source>
</evidence>
<comment type="subcellular location">
    <subcellularLocation>
        <location evidence="2">Cell membrane</location>
        <topology evidence="2">Single-pass type II membrane protein</topology>
    </subcellularLocation>
    <subcellularLocation>
        <location evidence="7">Membrane</location>
        <topology evidence="7">Single-pass type II membrane protein</topology>
    </subcellularLocation>
</comment>
<dbReference type="Proteomes" id="UP000473325">
    <property type="component" value="Unassembled WGS sequence"/>
</dbReference>
<evidence type="ECO:0000256" key="1">
    <source>
        <dbReference type="ARBA" id="ARBA00000677"/>
    </source>
</evidence>
<accession>A0A6L7F2Y8</accession>
<reference evidence="9 10" key="1">
    <citation type="submission" date="2019-12" db="EMBL/GenBank/DDBJ databases">
        <authorList>
            <person name="Kun Z."/>
        </authorList>
    </citation>
    <scope>NUCLEOTIDE SEQUENCE [LARGE SCALE GENOMIC DNA]</scope>
    <source>
        <strain evidence="9 10">YIM 123512</strain>
    </source>
</reference>
<evidence type="ECO:0000256" key="2">
    <source>
        <dbReference type="ARBA" id="ARBA00004401"/>
    </source>
</evidence>
<keyword evidence="7" id="KW-0472">Membrane</keyword>
<dbReference type="InterPro" id="IPR019758">
    <property type="entry name" value="Pept_S26A_signal_pept_1_CS"/>
</dbReference>
<name>A0A6L7F2Y8_9ACTN</name>
<dbReference type="GO" id="GO:0004252">
    <property type="term" value="F:serine-type endopeptidase activity"/>
    <property type="evidence" value="ECO:0007669"/>
    <property type="project" value="InterPro"/>
</dbReference>
<feature type="domain" description="Peptidase S26" evidence="8">
    <location>
        <begin position="22"/>
        <end position="231"/>
    </location>
</feature>
<evidence type="ECO:0000313" key="9">
    <source>
        <dbReference type="EMBL" id="MXG90434.1"/>
    </source>
</evidence>
<keyword evidence="7" id="KW-1133">Transmembrane helix</keyword>
<dbReference type="NCBIfam" id="TIGR02227">
    <property type="entry name" value="sigpep_I_bact"/>
    <property type="match status" value="1"/>
</dbReference>
<sequence>MTRTEADSSEAERKPRPFKALRETVLLLVFAIALALVVKTFFVQSFYIPSESMEPGLIVNDRILVEKPSYWGSGGPQRGDVIVFDDPGNWLNGLEAEQPMSFLARALAKIGLYPTGGHLVKRVIGVAGDTIVCCDAQGRLSINGQPVDEDAFIEPQRGRDACDGPMPSGAQHCNWTVGPVPSGSLFVMGDNRDDSADSSARLCRPDAEGCDENKPYVPISDVVGKVFALAWPLGRAELVGRPDAFDDVPDAS</sequence>
<dbReference type="GO" id="GO:0009003">
    <property type="term" value="F:signal peptidase activity"/>
    <property type="evidence" value="ECO:0007669"/>
    <property type="project" value="UniProtKB-EC"/>
</dbReference>
<dbReference type="PANTHER" id="PTHR43390">
    <property type="entry name" value="SIGNAL PEPTIDASE I"/>
    <property type="match status" value="1"/>
</dbReference>
<comment type="caution">
    <text evidence="9">The sequence shown here is derived from an EMBL/GenBank/DDBJ whole genome shotgun (WGS) entry which is preliminary data.</text>
</comment>
<dbReference type="InterPro" id="IPR000223">
    <property type="entry name" value="Pept_S26A_signal_pept_1"/>
</dbReference>
<evidence type="ECO:0000256" key="4">
    <source>
        <dbReference type="ARBA" id="ARBA00013208"/>
    </source>
</evidence>
<evidence type="ECO:0000313" key="10">
    <source>
        <dbReference type="Proteomes" id="UP000473325"/>
    </source>
</evidence>
<evidence type="ECO:0000256" key="7">
    <source>
        <dbReference type="RuleBase" id="RU362042"/>
    </source>
</evidence>
<dbReference type="Pfam" id="PF10502">
    <property type="entry name" value="Peptidase_S26"/>
    <property type="match status" value="1"/>
</dbReference>
<organism evidence="9 10">
    <name type="scientific">Nocardioides flavescens</name>
    <dbReference type="NCBI Taxonomy" id="2691959"/>
    <lineage>
        <taxon>Bacteria</taxon>
        <taxon>Bacillati</taxon>
        <taxon>Actinomycetota</taxon>
        <taxon>Actinomycetes</taxon>
        <taxon>Propionibacteriales</taxon>
        <taxon>Nocardioidaceae</taxon>
        <taxon>Nocardioides</taxon>
    </lineage>
</organism>
<dbReference type="PROSITE" id="PS00761">
    <property type="entry name" value="SPASE_I_3"/>
    <property type="match status" value="1"/>
</dbReference>
<dbReference type="EC" id="3.4.21.89" evidence="4 7"/>
<dbReference type="InterPro" id="IPR019533">
    <property type="entry name" value="Peptidase_S26"/>
</dbReference>
<dbReference type="GO" id="GO:0006465">
    <property type="term" value="P:signal peptide processing"/>
    <property type="evidence" value="ECO:0007669"/>
    <property type="project" value="InterPro"/>
</dbReference>
<feature type="active site" evidence="6">
    <location>
        <position position="52"/>
    </location>
</feature>
<feature type="transmembrane region" description="Helical" evidence="7">
    <location>
        <begin position="24"/>
        <end position="47"/>
    </location>
</feature>
<comment type="similarity">
    <text evidence="3 7">Belongs to the peptidase S26 family.</text>
</comment>
<comment type="catalytic activity">
    <reaction evidence="1 7">
        <text>Cleavage of hydrophobic, N-terminal signal or leader sequences from secreted and periplasmic proteins.</text>
        <dbReference type="EC" id="3.4.21.89"/>
    </reaction>
</comment>
<dbReference type="RefSeq" id="WP_160878370.1">
    <property type="nucleotide sequence ID" value="NZ_WUEK01000007.1"/>
</dbReference>
<dbReference type="Gene3D" id="2.10.109.10">
    <property type="entry name" value="Umud Fragment, subunit A"/>
    <property type="match status" value="1"/>
</dbReference>
<dbReference type="CDD" id="cd06530">
    <property type="entry name" value="S26_SPase_I"/>
    <property type="match status" value="1"/>
</dbReference>
<dbReference type="InterPro" id="IPR036286">
    <property type="entry name" value="LexA/Signal_pep-like_sf"/>
</dbReference>
<keyword evidence="10" id="KW-1185">Reference proteome</keyword>
<evidence type="ECO:0000256" key="3">
    <source>
        <dbReference type="ARBA" id="ARBA00009370"/>
    </source>
</evidence>
<evidence type="ECO:0000259" key="8">
    <source>
        <dbReference type="Pfam" id="PF10502"/>
    </source>
</evidence>
<gene>
    <name evidence="9" type="primary">lepB</name>
    <name evidence="9" type="ORF">GRQ65_12835</name>
</gene>
<keyword evidence="5 7" id="KW-0378">Hydrolase</keyword>
<dbReference type="PANTHER" id="PTHR43390:SF1">
    <property type="entry name" value="CHLOROPLAST PROCESSING PEPTIDASE"/>
    <property type="match status" value="1"/>
</dbReference>
<evidence type="ECO:0000256" key="6">
    <source>
        <dbReference type="PIRSR" id="PIRSR600223-1"/>
    </source>
</evidence>
<dbReference type="SUPFAM" id="SSF51306">
    <property type="entry name" value="LexA/Signal peptidase"/>
    <property type="match status" value="1"/>
</dbReference>
<dbReference type="PRINTS" id="PR00727">
    <property type="entry name" value="LEADERPTASE"/>
</dbReference>
<dbReference type="EMBL" id="WUEK01000007">
    <property type="protein sequence ID" value="MXG90434.1"/>
    <property type="molecule type" value="Genomic_DNA"/>
</dbReference>